<organism evidence="1 2">
    <name type="scientific">Microcella alkaliphila</name>
    <dbReference type="NCBI Taxonomy" id="279828"/>
    <lineage>
        <taxon>Bacteria</taxon>
        <taxon>Bacillati</taxon>
        <taxon>Actinomycetota</taxon>
        <taxon>Actinomycetes</taxon>
        <taxon>Micrococcales</taxon>
        <taxon>Microbacteriaceae</taxon>
        <taxon>Microcella</taxon>
    </lineage>
</organism>
<proteinExistence type="predicted"/>
<name>A0A0U5BJP6_9MICO</name>
<accession>A0A0U5BJP6</accession>
<protein>
    <submittedName>
        <fullName evidence="1">Plasmid stabilisation system family protein</fullName>
    </submittedName>
</protein>
<reference evidence="2" key="1">
    <citation type="submission" date="2015-12" db="EMBL/GenBank/DDBJ databases">
        <authorList>
            <person name="Shamseldin A."/>
            <person name="Moawad H."/>
            <person name="Abd El-Rahim W.M."/>
            <person name="Sadowsky M.J."/>
        </authorList>
    </citation>
    <scope>NUCLEOTIDE SEQUENCE [LARGE SCALE GENOMIC DNA]</scope>
    <source>
        <strain evidence="2">JAM AC0309</strain>
    </source>
</reference>
<dbReference type="Proteomes" id="UP000218965">
    <property type="component" value="Chromosome"/>
</dbReference>
<dbReference type="OrthoDB" id="3174173at2"/>
<evidence type="ECO:0000313" key="1">
    <source>
        <dbReference type="EMBL" id="BAU31067.1"/>
    </source>
</evidence>
<dbReference type="EMBL" id="AP017315">
    <property type="protein sequence ID" value="BAU31067.1"/>
    <property type="molecule type" value="Genomic_DNA"/>
</dbReference>
<reference evidence="1 2" key="2">
    <citation type="submission" date="2016-01" db="EMBL/GenBank/DDBJ databases">
        <title>Microcella alkaliphila JAM AC0309 whole genome shotgun sequence.</title>
        <authorList>
            <person name="Kurata A."/>
            <person name="Hirose Y."/>
            <person name="Kishimoto N."/>
            <person name="Kobayashi T."/>
        </authorList>
    </citation>
    <scope>NUCLEOTIDE SEQUENCE [LARGE SCALE GENOMIC DNA]</scope>
    <source>
        <strain evidence="1 2">JAM AC0309</strain>
    </source>
</reference>
<dbReference type="AlphaFoldDB" id="A0A0U5BJP6"/>
<dbReference type="KEGG" id="malk:MalAC0309_0189"/>
<gene>
    <name evidence="1" type="ORF">MalAC0309_0189</name>
</gene>
<dbReference type="RefSeq" id="WP_096420035.1">
    <property type="nucleotide sequence ID" value="NZ_AP017315.1"/>
</dbReference>
<evidence type="ECO:0000313" key="2">
    <source>
        <dbReference type="Proteomes" id="UP000218965"/>
    </source>
</evidence>
<sequence>MTVRLSRLAVGDLAETRDHHRAIGENLEHRFLDQLDLVIDRLLSFPNGAAPDRQLSRLRARAVVRSLIMVVVASKPPPTRA</sequence>